<evidence type="ECO:0000313" key="2">
    <source>
        <dbReference type="EMBL" id="GFN00589.1"/>
    </source>
</evidence>
<feature type="compositionally biased region" description="Basic and acidic residues" evidence="1">
    <location>
        <begin position="37"/>
        <end position="52"/>
    </location>
</feature>
<sequence>MLHKAVYAFATGAVADALAARGGPGPGQRHAAVRPGRHSDVGPLARRDAYGR</sequence>
<organism evidence="2 3">
    <name type="scientific">Streptomyces fulvorobeus</name>
    <dbReference type="NCBI Taxonomy" id="284028"/>
    <lineage>
        <taxon>Bacteria</taxon>
        <taxon>Bacillati</taxon>
        <taxon>Actinomycetota</taxon>
        <taxon>Actinomycetes</taxon>
        <taxon>Kitasatosporales</taxon>
        <taxon>Streptomycetaceae</taxon>
        <taxon>Streptomyces</taxon>
    </lineage>
</organism>
<gene>
    <name evidence="2" type="ORF">Sfulv_53990</name>
</gene>
<dbReference type="EMBL" id="BLWC01000001">
    <property type="protein sequence ID" value="GFN00589.1"/>
    <property type="molecule type" value="Genomic_DNA"/>
</dbReference>
<dbReference type="Proteomes" id="UP000498980">
    <property type="component" value="Unassembled WGS sequence"/>
</dbReference>
<protein>
    <submittedName>
        <fullName evidence="2">Uncharacterized protein</fullName>
    </submittedName>
</protein>
<accession>A0A7J0CDU2</accession>
<evidence type="ECO:0000256" key="1">
    <source>
        <dbReference type="SAM" id="MobiDB-lite"/>
    </source>
</evidence>
<evidence type="ECO:0000313" key="3">
    <source>
        <dbReference type="Proteomes" id="UP000498980"/>
    </source>
</evidence>
<dbReference type="AlphaFoldDB" id="A0A7J0CDU2"/>
<proteinExistence type="predicted"/>
<feature type="region of interest" description="Disordered" evidence="1">
    <location>
        <begin position="21"/>
        <end position="52"/>
    </location>
</feature>
<keyword evidence="3" id="KW-1185">Reference proteome</keyword>
<name>A0A7J0CDU2_9ACTN</name>
<comment type="caution">
    <text evidence="2">The sequence shown here is derived from an EMBL/GenBank/DDBJ whole genome shotgun (WGS) entry which is preliminary data.</text>
</comment>
<reference evidence="2 3" key="1">
    <citation type="submission" date="2020-05" db="EMBL/GenBank/DDBJ databases">
        <title>Whole genome shotgun sequence of Streptomyces fulvorobeus NBRC 15897.</title>
        <authorList>
            <person name="Komaki H."/>
            <person name="Tamura T."/>
        </authorList>
    </citation>
    <scope>NUCLEOTIDE SEQUENCE [LARGE SCALE GENOMIC DNA]</scope>
    <source>
        <strain evidence="2 3">NBRC 15897</strain>
    </source>
</reference>